<sequence length="31" mass="3428">VWGNFVRKYGGRVKIVDLLSGFSSSKTISLL</sequence>
<evidence type="ECO:0000313" key="1">
    <source>
        <dbReference type="EMBL" id="SVC24956.1"/>
    </source>
</evidence>
<gene>
    <name evidence="1" type="ORF">METZ01_LOCUS277810</name>
</gene>
<accession>A0A382KL98</accession>
<proteinExistence type="predicted"/>
<name>A0A382KL98_9ZZZZ</name>
<feature type="non-terminal residue" evidence="1">
    <location>
        <position position="1"/>
    </location>
</feature>
<dbReference type="EMBL" id="UINC01081269">
    <property type="protein sequence ID" value="SVC24956.1"/>
    <property type="molecule type" value="Genomic_DNA"/>
</dbReference>
<protein>
    <submittedName>
        <fullName evidence="1">Uncharacterized protein</fullName>
    </submittedName>
</protein>
<organism evidence="1">
    <name type="scientific">marine metagenome</name>
    <dbReference type="NCBI Taxonomy" id="408172"/>
    <lineage>
        <taxon>unclassified sequences</taxon>
        <taxon>metagenomes</taxon>
        <taxon>ecological metagenomes</taxon>
    </lineage>
</organism>
<feature type="non-terminal residue" evidence="1">
    <location>
        <position position="31"/>
    </location>
</feature>
<reference evidence="1" key="1">
    <citation type="submission" date="2018-05" db="EMBL/GenBank/DDBJ databases">
        <authorList>
            <person name="Lanie J.A."/>
            <person name="Ng W.-L."/>
            <person name="Kazmierczak K.M."/>
            <person name="Andrzejewski T.M."/>
            <person name="Davidsen T.M."/>
            <person name="Wayne K.J."/>
            <person name="Tettelin H."/>
            <person name="Glass J.I."/>
            <person name="Rusch D."/>
            <person name="Podicherti R."/>
            <person name="Tsui H.-C.T."/>
            <person name="Winkler M.E."/>
        </authorList>
    </citation>
    <scope>NUCLEOTIDE SEQUENCE</scope>
</reference>
<dbReference type="AlphaFoldDB" id="A0A382KL98"/>